<accession>A0A8J5L8W1</accession>
<dbReference type="GO" id="GO:0005737">
    <property type="term" value="C:cytoplasm"/>
    <property type="evidence" value="ECO:0007669"/>
    <property type="project" value="UniProtKB-SubCell"/>
</dbReference>
<dbReference type="SUPFAM" id="SSF58038">
    <property type="entry name" value="SNARE fusion complex"/>
    <property type="match status" value="1"/>
</dbReference>
<evidence type="ECO:0000256" key="3">
    <source>
        <dbReference type="PROSITE-ProRule" id="PRU00290"/>
    </source>
</evidence>
<dbReference type="Proteomes" id="UP000734854">
    <property type="component" value="Unassembled WGS sequence"/>
</dbReference>
<keyword evidence="3 4" id="KW-0175">Coiled coil</keyword>
<organism evidence="6 7">
    <name type="scientific">Zingiber officinale</name>
    <name type="common">Ginger</name>
    <name type="synonym">Amomum zingiber</name>
    <dbReference type="NCBI Taxonomy" id="94328"/>
    <lineage>
        <taxon>Eukaryota</taxon>
        <taxon>Viridiplantae</taxon>
        <taxon>Streptophyta</taxon>
        <taxon>Embryophyta</taxon>
        <taxon>Tracheophyta</taxon>
        <taxon>Spermatophyta</taxon>
        <taxon>Magnoliopsida</taxon>
        <taxon>Liliopsida</taxon>
        <taxon>Zingiberales</taxon>
        <taxon>Zingiberaceae</taxon>
        <taxon>Zingiber</taxon>
    </lineage>
</organism>
<dbReference type="GO" id="GO:0006887">
    <property type="term" value="P:exocytosis"/>
    <property type="evidence" value="ECO:0007669"/>
    <property type="project" value="TreeGrafter"/>
</dbReference>
<name>A0A8J5L8W1_ZINOF</name>
<feature type="domain" description="V-SNARE coiled-coil homology" evidence="5">
    <location>
        <begin position="579"/>
        <end position="643"/>
    </location>
</feature>
<feature type="coiled-coil region" evidence="4">
    <location>
        <begin position="594"/>
        <end position="621"/>
    </location>
</feature>
<dbReference type="InterPro" id="IPR042855">
    <property type="entry name" value="V_SNARE_CC"/>
</dbReference>
<dbReference type="GO" id="GO:0019905">
    <property type="term" value="F:syntaxin binding"/>
    <property type="evidence" value="ECO:0007669"/>
    <property type="project" value="TreeGrafter"/>
</dbReference>
<evidence type="ECO:0000313" key="7">
    <source>
        <dbReference type="Proteomes" id="UP000734854"/>
    </source>
</evidence>
<dbReference type="GO" id="GO:0006893">
    <property type="term" value="P:Golgi to plasma membrane transport"/>
    <property type="evidence" value="ECO:0007669"/>
    <property type="project" value="TreeGrafter"/>
</dbReference>
<comment type="caution">
    <text evidence="6">The sequence shown here is derived from an EMBL/GenBank/DDBJ whole genome shotgun (WGS) entry which is preliminary data.</text>
</comment>
<evidence type="ECO:0000259" key="5">
    <source>
        <dbReference type="PROSITE" id="PS50892"/>
    </source>
</evidence>
<evidence type="ECO:0000313" key="6">
    <source>
        <dbReference type="EMBL" id="KAG6504536.1"/>
    </source>
</evidence>
<dbReference type="AlphaFoldDB" id="A0A8J5L8W1"/>
<evidence type="ECO:0000256" key="4">
    <source>
        <dbReference type="SAM" id="Coils"/>
    </source>
</evidence>
<proteinExistence type="predicted"/>
<keyword evidence="2" id="KW-0963">Cytoplasm</keyword>
<dbReference type="EMBL" id="JACMSC010000010">
    <property type="protein sequence ID" value="KAG6504536.1"/>
    <property type="molecule type" value="Genomic_DNA"/>
</dbReference>
<dbReference type="GO" id="GO:0005096">
    <property type="term" value="F:GTPase activator activity"/>
    <property type="evidence" value="ECO:0007669"/>
    <property type="project" value="TreeGrafter"/>
</dbReference>
<reference evidence="6 7" key="1">
    <citation type="submission" date="2020-08" db="EMBL/GenBank/DDBJ databases">
        <title>Plant Genome Project.</title>
        <authorList>
            <person name="Zhang R.-G."/>
        </authorList>
    </citation>
    <scope>NUCLEOTIDE SEQUENCE [LARGE SCALE GENOMIC DNA]</scope>
    <source>
        <tissue evidence="6">Rhizome</tissue>
    </source>
</reference>
<dbReference type="CDD" id="cd15873">
    <property type="entry name" value="R-SNARE_STXBP5_6"/>
    <property type="match status" value="1"/>
</dbReference>
<comment type="subcellular location">
    <subcellularLocation>
        <location evidence="1">Cytoplasm</location>
    </subcellularLocation>
</comment>
<dbReference type="GO" id="GO:0005886">
    <property type="term" value="C:plasma membrane"/>
    <property type="evidence" value="ECO:0007669"/>
    <property type="project" value="TreeGrafter"/>
</dbReference>
<dbReference type="GO" id="GO:0045159">
    <property type="term" value="F:myosin II binding"/>
    <property type="evidence" value="ECO:0007669"/>
    <property type="project" value="TreeGrafter"/>
</dbReference>
<sequence length="644" mass="70501">MEARLRLGGVSDDAYALASAVSMVAPSSGRRSICVGDEESSGEEGREPAVVAIASDKGFTSSALNKPLRLFVSSSLRLPCCFFTFASTTALHLSLLLLGVCRCFFASAVAASWCLPLLLRICRCRFFDPRFKVMVLDIASLAVLFCTDCALGTKSTLISASSYAISQHVLQEISSKQPCSLADSIEVILTITKDSQIAIIDSKSGVIIGSRLLQPNKEAVAVSIHVIGSVTLPESITADLEKCSQNLPDETSQSENNELTEKKEQGYHLEDALYQYEVLKDPLLVICFTNAICFYSLKSAMEVDDMVSGLVLLYETGTIEIRCLPGLEIKTETSLMSILRWSFKTNMGKTMSFSDDGNIALLRQPPRREADLSHTAFVKGGGLGGSQNEKPNVSASDALRDAFKPVVRLGLSLSVKVLHVNGCEVACISCWHNKSRFSESLPCLHDKVLAAAAEAAINQFVDLKRKQTTSPGIISGLIRGLKGGKTENDIKSDRILNYSSTAHLEELFSKFSFSDEPTTSTNADVGELRIDDIEIDDPLPVPSPSITVNKNNSKDVKEREKLFQGSTKDIQPRMRSTQEIMTQYKFKGDAAAAAAHAREKLAERQEKLERISLRTAELQNDAENFSNLAHELAKTMENKKWWKL</sequence>
<dbReference type="PROSITE" id="PS50892">
    <property type="entry name" value="V_SNARE"/>
    <property type="match status" value="1"/>
</dbReference>
<gene>
    <name evidence="6" type="ORF">ZIOFF_036870</name>
</gene>
<evidence type="ECO:0000256" key="1">
    <source>
        <dbReference type="ARBA" id="ARBA00004496"/>
    </source>
</evidence>
<dbReference type="PANTHER" id="PTHR10241:SF25">
    <property type="entry name" value="TOMOSYN, ISOFORM C"/>
    <property type="match status" value="1"/>
</dbReference>
<dbReference type="PANTHER" id="PTHR10241">
    <property type="entry name" value="LETHAL 2 GIANT LARVAE PROTEIN"/>
    <property type="match status" value="1"/>
</dbReference>
<keyword evidence="7" id="KW-1185">Reference proteome</keyword>
<evidence type="ECO:0000256" key="2">
    <source>
        <dbReference type="ARBA" id="ARBA00022490"/>
    </source>
</evidence>
<dbReference type="Gene3D" id="1.20.5.110">
    <property type="match status" value="1"/>
</dbReference>
<protein>
    <recommendedName>
        <fullName evidence="5">V-SNARE coiled-coil homology domain-containing protein</fullName>
    </recommendedName>
</protein>